<dbReference type="AlphaFoldDB" id="G9XL36"/>
<sequence>MQRKNEIFSEIYGFTTCTLKGESKMQKKMKHLISLLVILVLTALTIPSMAFAETKVAGQDALDSIDAILERVNAEYGTEIRRFTPEELMQRGIEPKEAAPLTEQQLVELEKRMRHTAETVIPQIELTSQRALEKAKEHGISLDNLKKRHENSLLESFNGLPKRSADSVTPAAALVTATKPINYAIAGASAYIVEDSFGNKKWGNVVRSYCETNIYQPKWFFSASPYSSVIDLGRTIYWTGYGDYGEYINGTQYYIGSGTQYAEMYVGNYI</sequence>
<evidence type="ECO:0000313" key="1">
    <source>
        <dbReference type="EMBL" id="EHL07553.1"/>
    </source>
</evidence>
<organism evidence="1 2">
    <name type="scientific">Desulfitobacterium hafniense DP7</name>
    <dbReference type="NCBI Taxonomy" id="537010"/>
    <lineage>
        <taxon>Bacteria</taxon>
        <taxon>Bacillati</taxon>
        <taxon>Bacillota</taxon>
        <taxon>Clostridia</taxon>
        <taxon>Eubacteriales</taxon>
        <taxon>Desulfitobacteriaceae</taxon>
        <taxon>Desulfitobacterium</taxon>
    </lineage>
</organism>
<reference evidence="1 2" key="1">
    <citation type="submission" date="2011-08" db="EMBL/GenBank/DDBJ databases">
        <authorList>
            <person name="Weinstock G."/>
            <person name="Sodergren E."/>
            <person name="Clifton S."/>
            <person name="Fulton L."/>
            <person name="Fulton B."/>
            <person name="Courtney L."/>
            <person name="Fronick C."/>
            <person name="Harrison M."/>
            <person name="Strong C."/>
            <person name="Farmer C."/>
            <person name="Delahaunty K."/>
            <person name="Markovic C."/>
            <person name="Hall O."/>
            <person name="Minx P."/>
            <person name="Tomlinson C."/>
            <person name="Mitreva M."/>
            <person name="Hou S."/>
            <person name="Chen J."/>
            <person name="Wollam A."/>
            <person name="Pepin K.H."/>
            <person name="Johnson M."/>
            <person name="Bhonagiri V."/>
            <person name="Zhang X."/>
            <person name="Suruliraj S."/>
            <person name="Warren W."/>
            <person name="Chinwalla A."/>
            <person name="Mardis E.R."/>
            <person name="Wilson R.K."/>
        </authorList>
    </citation>
    <scope>NUCLEOTIDE SEQUENCE [LARGE SCALE GENOMIC DNA]</scope>
    <source>
        <strain evidence="1 2">DP7</strain>
    </source>
</reference>
<proteinExistence type="predicted"/>
<dbReference type="Proteomes" id="UP000004416">
    <property type="component" value="Unassembled WGS sequence"/>
</dbReference>
<name>G9XL36_DESHA</name>
<comment type="caution">
    <text evidence="1">The sequence shown here is derived from an EMBL/GenBank/DDBJ whole genome shotgun (WGS) entry which is preliminary data.</text>
</comment>
<gene>
    <name evidence="1" type="ORF">HMPREF0322_01670</name>
</gene>
<dbReference type="HOGENOM" id="CLU_1029451_0_0_9"/>
<dbReference type="PATRIC" id="fig|537010.4.peg.1554"/>
<accession>G9XL36</accession>
<evidence type="ECO:0000313" key="2">
    <source>
        <dbReference type="Proteomes" id="UP000004416"/>
    </source>
</evidence>
<protein>
    <submittedName>
        <fullName evidence="1">Uncharacterized protein</fullName>
    </submittedName>
</protein>
<dbReference type="EMBL" id="AFZX01000040">
    <property type="protein sequence ID" value="EHL07553.1"/>
    <property type="molecule type" value="Genomic_DNA"/>
</dbReference>